<protein>
    <recommendedName>
        <fullName evidence="3">Mre11 DNA-binding domain-containing protein</fullName>
    </recommendedName>
</protein>
<name>A0AAU9IPA1_9CILI</name>
<dbReference type="SUPFAM" id="SSF56300">
    <property type="entry name" value="Metallo-dependent phosphatases"/>
    <property type="match status" value="1"/>
</dbReference>
<feature type="region of interest" description="Disordered" evidence="2">
    <location>
        <begin position="473"/>
        <end position="496"/>
    </location>
</feature>
<sequence>MAGDIFRIMIATDNHLGYYERDQVRKDDSFRAVEEVLSKSLSENVDFLLLGGDLFHEHNPTKYTLNRTFRLFADYVVGQRPLNFETLSTYTNLNYLNPSIDIKLPVFIVHGNHDDPSMDTHISAVNLMQNAHYVNYIYAEQTEETIQIKPIILKKGTTLLAIYGLGHLKDEKLNRYFKEDAVKFLPPPDANKYFHICVIHQNRFKGHSLGAPAKNCVMDWQLPKFIDLVIWGHEHDSYPEVRTPDGAGYVILQPGSTVATSLTEGEALQKHMFLLEVKNLGYRHRGIPIANTRPILYKQIELDSMCSNALEAEEFLTQIFNEMLAETPASPLMPPLARIKVECSGFEELRVFHLNSIFSEKVANKDVICTWKKAHASQDTSKVVQTNSGYGDILQILEEDANELNDGCSVFHPEEFVEYTRNVALKGDNKALEHLFDAKKQMAINLLNTLIPQEYDELAMDRLISNLDIKNSEPTFKRQASPKTSSKKSGKKIKNT</sequence>
<dbReference type="GO" id="GO:0000724">
    <property type="term" value="P:double-strand break repair via homologous recombination"/>
    <property type="evidence" value="ECO:0007669"/>
    <property type="project" value="TreeGrafter"/>
</dbReference>
<dbReference type="InterPro" id="IPR029052">
    <property type="entry name" value="Metallo-depent_PP-like"/>
</dbReference>
<dbReference type="InterPro" id="IPR004843">
    <property type="entry name" value="Calcineurin-like_PHP"/>
</dbReference>
<dbReference type="GO" id="GO:0030870">
    <property type="term" value="C:Mre11 complex"/>
    <property type="evidence" value="ECO:0007669"/>
    <property type="project" value="TreeGrafter"/>
</dbReference>
<evidence type="ECO:0000256" key="1">
    <source>
        <dbReference type="ARBA" id="ARBA00022801"/>
    </source>
</evidence>
<dbReference type="GO" id="GO:0006303">
    <property type="term" value="P:double-strand break repair via nonhomologous end joining"/>
    <property type="evidence" value="ECO:0007669"/>
    <property type="project" value="TreeGrafter"/>
</dbReference>
<keyword evidence="5" id="KW-1185">Reference proteome</keyword>
<dbReference type="AlphaFoldDB" id="A0AAU9IPA1"/>
<dbReference type="PANTHER" id="PTHR10139">
    <property type="entry name" value="DOUBLE-STRAND BREAK REPAIR PROTEIN MRE11"/>
    <property type="match status" value="1"/>
</dbReference>
<dbReference type="CDD" id="cd00840">
    <property type="entry name" value="MPP_Mre11_N"/>
    <property type="match status" value="1"/>
</dbReference>
<dbReference type="GO" id="GO:0000014">
    <property type="term" value="F:single-stranded DNA endodeoxyribonuclease activity"/>
    <property type="evidence" value="ECO:0007669"/>
    <property type="project" value="TreeGrafter"/>
</dbReference>
<feature type="compositionally biased region" description="Basic residues" evidence="2">
    <location>
        <begin position="485"/>
        <end position="496"/>
    </location>
</feature>
<dbReference type="GO" id="GO:0097552">
    <property type="term" value="P:mitochondrial double-strand break repair via homologous recombination"/>
    <property type="evidence" value="ECO:0007669"/>
    <property type="project" value="TreeGrafter"/>
</dbReference>
<comment type="caution">
    <text evidence="4">The sequence shown here is derived from an EMBL/GenBank/DDBJ whole genome shotgun (WGS) entry which is preliminary data.</text>
</comment>
<dbReference type="GO" id="GO:0042138">
    <property type="term" value="P:meiotic DNA double-strand break formation"/>
    <property type="evidence" value="ECO:0007669"/>
    <property type="project" value="TreeGrafter"/>
</dbReference>
<dbReference type="GO" id="GO:0000723">
    <property type="term" value="P:telomere maintenance"/>
    <property type="evidence" value="ECO:0007669"/>
    <property type="project" value="TreeGrafter"/>
</dbReference>
<dbReference type="Proteomes" id="UP001162131">
    <property type="component" value="Unassembled WGS sequence"/>
</dbReference>
<keyword evidence="1" id="KW-0378">Hydrolase</keyword>
<dbReference type="InterPro" id="IPR007281">
    <property type="entry name" value="Mre11_DNA-bd"/>
</dbReference>
<dbReference type="GO" id="GO:0030145">
    <property type="term" value="F:manganese ion binding"/>
    <property type="evidence" value="ECO:0007669"/>
    <property type="project" value="InterPro"/>
</dbReference>
<reference evidence="4" key="1">
    <citation type="submission" date="2021-09" db="EMBL/GenBank/DDBJ databases">
        <authorList>
            <consortium name="AG Swart"/>
            <person name="Singh M."/>
            <person name="Singh A."/>
            <person name="Seah K."/>
            <person name="Emmerich C."/>
        </authorList>
    </citation>
    <scope>NUCLEOTIDE SEQUENCE</scope>
    <source>
        <strain evidence="4">ATCC30299</strain>
    </source>
</reference>
<dbReference type="GO" id="GO:0007095">
    <property type="term" value="P:mitotic G2 DNA damage checkpoint signaling"/>
    <property type="evidence" value="ECO:0007669"/>
    <property type="project" value="TreeGrafter"/>
</dbReference>
<dbReference type="SMART" id="SM01347">
    <property type="entry name" value="Mre11_DNA_bind"/>
    <property type="match status" value="1"/>
</dbReference>
<dbReference type="Pfam" id="PF00149">
    <property type="entry name" value="Metallophos"/>
    <property type="match status" value="1"/>
</dbReference>
<accession>A0AAU9IPA1</accession>
<organism evidence="4 5">
    <name type="scientific">Blepharisma stoltei</name>
    <dbReference type="NCBI Taxonomy" id="1481888"/>
    <lineage>
        <taxon>Eukaryota</taxon>
        <taxon>Sar</taxon>
        <taxon>Alveolata</taxon>
        <taxon>Ciliophora</taxon>
        <taxon>Postciliodesmatophora</taxon>
        <taxon>Heterotrichea</taxon>
        <taxon>Heterotrichida</taxon>
        <taxon>Blepharismidae</taxon>
        <taxon>Blepharisma</taxon>
    </lineage>
</organism>
<evidence type="ECO:0000313" key="5">
    <source>
        <dbReference type="Proteomes" id="UP001162131"/>
    </source>
</evidence>
<gene>
    <name evidence="4" type="ORF">BSTOLATCC_MIC18683</name>
</gene>
<dbReference type="InterPro" id="IPR041796">
    <property type="entry name" value="Mre11_N"/>
</dbReference>
<proteinExistence type="predicted"/>
<feature type="domain" description="Mre11 DNA-binding" evidence="3">
    <location>
        <begin position="282"/>
        <end position="423"/>
    </location>
</feature>
<dbReference type="PANTHER" id="PTHR10139:SF1">
    <property type="entry name" value="DOUBLE-STRAND BREAK REPAIR PROTEIN MRE11"/>
    <property type="match status" value="1"/>
</dbReference>
<evidence type="ECO:0000313" key="4">
    <source>
        <dbReference type="EMBL" id="CAG9317436.1"/>
    </source>
</evidence>
<evidence type="ECO:0000259" key="3">
    <source>
        <dbReference type="SMART" id="SM01347"/>
    </source>
</evidence>
<dbReference type="Gene3D" id="3.60.21.10">
    <property type="match status" value="1"/>
</dbReference>
<dbReference type="GO" id="GO:0035861">
    <property type="term" value="C:site of double-strand break"/>
    <property type="evidence" value="ECO:0007669"/>
    <property type="project" value="TreeGrafter"/>
</dbReference>
<dbReference type="EMBL" id="CAJZBQ010000018">
    <property type="protein sequence ID" value="CAG9317436.1"/>
    <property type="molecule type" value="Genomic_DNA"/>
</dbReference>
<evidence type="ECO:0000256" key="2">
    <source>
        <dbReference type="SAM" id="MobiDB-lite"/>
    </source>
</evidence>